<keyword evidence="7" id="KW-0472">Membrane</keyword>
<evidence type="ECO:0000256" key="5">
    <source>
        <dbReference type="ARBA" id="ARBA00022847"/>
    </source>
</evidence>
<comment type="subcellular location">
    <subcellularLocation>
        <location evidence="1">Cell membrane</location>
        <topology evidence="1">Multi-pass membrane protein</topology>
    </subcellularLocation>
</comment>
<dbReference type="PANTHER" id="PTHR43528:SF7">
    <property type="entry name" value="MFS TRANSPORTER"/>
    <property type="match status" value="1"/>
</dbReference>
<dbReference type="GO" id="GO:0005886">
    <property type="term" value="C:plasma membrane"/>
    <property type="evidence" value="ECO:0007669"/>
    <property type="project" value="UniProtKB-SubCell"/>
</dbReference>
<dbReference type="Proteomes" id="UP000503440">
    <property type="component" value="Chromosome"/>
</dbReference>
<dbReference type="InterPro" id="IPR011701">
    <property type="entry name" value="MFS"/>
</dbReference>
<dbReference type="PANTHER" id="PTHR43528">
    <property type="entry name" value="ALPHA-KETOGLUTARATE PERMEASE"/>
    <property type="match status" value="1"/>
</dbReference>
<dbReference type="InterPro" id="IPR036259">
    <property type="entry name" value="MFS_trans_sf"/>
</dbReference>
<dbReference type="InterPro" id="IPR020846">
    <property type="entry name" value="MFS_dom"/>
</dbReference>
<dbReference type="EMBL" id="CP044455">
    <property type="protein sequence ID" value="QIC69630.1"/>
    <property type="molecule type" value="Genomic_DNA"/>
</dbReference>
<proteinExistence type="predicted"/>
<keyword evidence="5" id="KW-0769">Symport</keyword>
<keyword evidence="3" id="KW-1003">Cell membrane</keyword>
<keyword evidence="6" id="KW-1133">Transmembrane helix</keyword>
<protein>
    <submittedName>
        <fullName evidence="8">MFS transporter</fullName>
    </submittedName>
</protein>
<evidence type="ECO:0000256" key="7">
    <source>
        <dbReference type="ARBA" id="ARBA00023136"/>
    </source>
</evidence>
<reference evidence="8 9" key="1">
    <citation type="submission" date="2019-09" db="EMBL/GenBank/DDBJ databases">
        <title>Non-baumannii Acinetobacter spp. carrying blaNDM-1 isolated in China.</title>
        <authorList>
            <person name="Cui C."/>
            <person name="Chen C."/>
            <person name="Sun J."/>
            <person name="Liu Y."/>
        </authorList>
    </citation>
    <scope>NUCLEOTIDE SEQUENCE [LARGE SCALE GENOMIC DNA]</scope>
    <source>
        <strain evidence="8 9">B18</strain>
    </source>
</reference>
<evidence type="ECO:0000313" key="9">
    <source>
        <dbReference type="Proteomes" id="UP000503440"/>
    </source>
</evidence>
<gene>
    <name evidence="8" type="ORF">FSC09_04035</name>
</gene>
<dbReference type="GO" id="GO:0015293">
    <property type="term" value="F:symporter activity"/>
    <property type="evidence" value="ECO:0007669"/>
    <property type="project" value="UniProtKB-KW"/>
</dbReference>
<evidence type="ECO:0000256" key="4">
    <source>
        <dbReference type="ARBA" id="ARBA00022692"/>
    </source>
</evidence>
<dbReference type="Gene3D" id="1.20.1250.20">
    <property type="entry name" value="MFS general substrate transporter like domains"/>
    <property type="match status" value="2"/>
</dbReference>
<evidence type="ECO:0000256" key="6">
    <source>
        <dbReference type="ARBA" id="ARBA00022989"/>
    </source>
</evidence>
<dbReference type="Pfam" id="PF07690">
    <property type="entry name" value="MFS_1"/>
    <property type="match status" value="1"/>
</dbReference>
<dbReference type="SUPFAM" id="SSF103473">
    <property type="entry name" value="MFS general substrate transporter"/>
    <property type="match status" value="1"/>
</dbReference>
<dbReference type="RefSeq" id="WP_104471176.1">
    <property type="nucleotide sequence ID" value="NZ_CP041291.1"/>
</dbReference>
<evidence type="ECO:0000256" key="1">
    <source>
        <dbReference type="ARBA" id="ARBA00004651"/>
    </source>
</evidence>
<dbReference type="AlphaFoldDB" id="A0A6C0Y0S6"/>
<dbReference type="PROSITE" id="PS50850">
    <property type="entry name" value="MFS"/>
    <property type="match status" value="1"/>
</dbReference>
<keyword evidence="2" id="KW-0813">Transport</keyword>
<evidence type="ECO:0000313" key="8">
    <source>
        <dbReference type="EMBL" id="QIC69630.1"/>
    </source>
</evidence>
<evidence type="ECO:0000256" key="3">
    <source>
        <dbReference type="ARBA" id="ARBA00022475"/>
    </source>
</evidence>
<sequence>MDATPRLSREDKRTLGLSSLGGALEFYDFVIYVFYAKIISDLFFPSTLSPFWAMLNTYGIFAAGYFFRPLGGVVMAHFGDLIGRKRLFSLSILLMALPTLFIGIMPTFESIGYAAPLLLLLMRVVQGIAIGGEIPAAWTFVSEHVPEKRIGFANGLLTAGLSLGILLGALMSLFISLQFTAAEIQDWAWRIPFIVGGIFGLVALYLRSYLHETPVFKAMQARKELAKELPVKQVLAQHRSGVVMGMFFTWFLTACVVVLILAMPNLLVGAFGFDRADAFKMQSAAIVMQMIGCIVAGLLADRFGAGRVILFGSLLVAAIASLFYNSLGHVEASTIFMLYMLLGLASGTVGMVSYSMVKMFPAQIRFSGISFSYNVAYAIAGGITLPLVQWLSLYSNIGALYYIWVVCLVAFMTAWFYQQRFERARPSV</sequence>
<name>A0A6C0Y0S6_9GAMM</name>
<keyword evidence="4" id="KW-0812">Transmembrane</keyword>
<dbReference type="InterPro" id="IPR051084">
    <property type="entry name" value="H+-coupled_symporters"/>
</dbReference>
<accession>A0A6C0Y0S6</accession>
<evidence type="ECO:0000256" key="2">
    <source>
        <dbReference type="ARBA" id="ARBA00022448"/>
    </source>
</evidence>
<dbReference type="FunFam" id="1.20.1250.20:FF:000001">
    <property type="entry name" value="Dicarboxylate MFS transporter"/>
    <property type="match status" value="1"/>
</dbReference>
<organism evidence="8 9">
    <name type="scientific">Acinetobacter indicus</name>
    <dbReference type="NCBI Taxonomy" id="756892"/>
    <lineage>
        <taxon>Bacteria</taxon>
        <taxon>Pseudomonadati</taxon>
        <taxon>Pseudomonadota</taxon>
        <taxon>Gammaproteobacteria</taxon>
        <taxon>Moraxellales</taxon>
        <taxon>Moraxellaceae</taxon>
        <taxon>Acinetobacter</taxon>
    </lineage>
</organism>